<dbReference type="Gene3D" id="3.60.21.10">
    <property type="match status" value="1"/>
</dbReference>
<name>A0A316JMJ0_9HYPH</name>
<reference evidence="3 4" key="1">
    <citation type="submission" date="2018-05" db="EMBL/GenBank/DDBJ databases">
        <title>Comparative genomic sequence analysis between strain HN4 and CCM 8460T (Falsochrobactrum ovis) will provide more evidence to prove that HN4 is a new species of Falsochrobactrum.</title>
        <authorList>
            <person name="Lyu W."/>
            <person name="Sun L."/>
            <person name="Yao L."/>
        </authorList>
    </citation>
    <scope>NUCLEOTIDE SEQUENCE [LARGE SCALE GENOMIC DNA]</scope>
    <source>
        <strain evidence="3 4">HN4</strain>
    </source>
</reference>
<dbReference type="PANTHER" id="PTHR30337">
    <property type="entry name" value="COMPONENT OF ATP-DEPENDENT DSDNA EXONUCLEASE"/>
    <property type="match status" value="1"/>
</dbReference>
<proteinExistence type="predicted"/>
<dbReference type="PIRSF" id="PIRSF033091">
    <property type="entry name" value="Pesterase_YhaO"/>
    <property type="match status" value="1"/>
</dbReference>
<dbReference type="InterPro" id="IPR004843">
    <property type="entry name" value="Calcineurin-like_PHP"/>
</dbReference>
<dbReference type="GO" id="GO:0004527">
    <property type="term" value="F:exonuclease activity"/>
    <property type="evidence" value="ECO:0007669"/>
    <property type="project" value="UniProtKB-KW"/>
</dbReference>
<sequence length="420" mass="45770">MSFRFIHTADLHLDAPLKAIALRDPDLAQAVGVASRTALSRIVDMCIDESVIFLVIAGDLWDGEHSSTKTPRFLKQELLRLHAAGIRCFIIRGNHDALARQTGELDLPENTILFGGRASTAELDVEGHRIAIHGLSFREPHAPESLLPRYPAPKPGAFNIGMMHTSLNGSPGHDNYAPCSLSDLDAHGYDYWALGHIHRRTEHIGQAAIVMPGTPQGRDIGEAGASSVTLVHVTDDNAVTLEQCTVACLRFDQIEMDCDGVSEWAELLTMLERYIRQAGQAPRREEHLVIRPVLRGVTPLAWRIARDLDRLTEEARAFAADAGIWIDKLELGIASEEDTGSFAGAHLPAELVRTVLEDLPGDPGLAVAMTQAAHDLLRDLPPDLRDILGQDETDLALRCRELLADGAPIILAGLTSDKAV</sequence>
<dbReference type="InterPro" id="IPR014576">
    <property type="entry name" value="Pesterase_YhaO"/>
</dbReference>
<evidence type="ECO:0000313" key="4">
    <source>
        <dbReference type="Proteomes" id="UP000245865"/>
    </source>
</evidence>
<dbReference type="RefSeq" id="WP_109707930.1">
    <property type="nucleotide sequence ID" value="NZ_QGDB01000010.1"/>
</dbReference>
<dbReference type="PANTHER" id="PTHR30337:SF7">
    <property type="entry name" value="PHOSPHOESTERASE"/>
    <property type="match status" value="1"/>
</dbReference>
<dbReference type="Proteomes" id="UP000245865">
    <property type="component" value="Unassembled WGS sequence"/>
</dbReference>
<dbReference type="CDD" id="cd00840">
    <property type="entry name" value="MPP_Mre11_N"/>
    <property type="match status" value="1"/>
</dbReference>
<feature type="domain" description="Calcineurin-like phosphoesterase" evidence="2">
    <location>
        <begin position="3"/>
        <end position="199"/>
    </location>
</feature>
<dbReference type="InterPro" id="IPR041796">
    <property type="entry name" value="Mre11_N"/>
</dbReference>
<dbReference type="Pfam" id="PF00149">
    <property type="entry name" value="Metallophos"/>
    <property type="match status" value="1"/>
</dbReference>
<keyword evidence="3" id="KW-0540">Nuclease</keyword>
<dbReference type="SUPFAM" id="SSF56300">
    <property type="entry name" value="Metallo-dependent phosphatases"/>
    <property type="match status" value="1"/>
</dbReference>
<dbReference type="EMBL" id="QGDB01000010">
    <property type="protein sequence ID" value="PWL16430.1"/>
    <property type="molecule type" value="Genomic_DNA"/>
</dbReference>
<dbReference type="InterPro" id="IPR029052">
    <property type="entry name" value="Metallo-depent_PP-like"/>
</dbReference>
<evidence type="ECO:0000256" key="1">
    <source>
        <dbReference type="ARBA" id="ARBA00022801"/>
    </source>
</evidence>
<protein>
    <submittedName>
        <fullName evidence="3">DNA repair exonuclease</fullName>
    </submittedName>
</protein>
<evidence type="ECO:0000313" key="3">
    <source>
        <dbReference type="EMBL" id="PWL16430.1"/>
    </source>
</evidence>
<dbReference type="InterPro" id="IPR050535">
    <property type="entry name" value="DNA_Repair-Maintenance_Comp"/>
</dbReference>
<keyword evidence="1" id="KW-0378">Hydrolase</keyword>
<evidence type="ECO:0000259" key="2">
    <source>
        <dbReference type="Pfam" id="PF00149"/>
    </source>
</evidence>
<dbReference type="AlphaFoldDB" id="A0A316JMJ0"/>
<dbReference type="OrthoDB" id="9773856at2"/>
<keyword evidence="4" id="KW-1185">Reference proteome</keyword>
<gene>
    <name evidence="3" type="ORF">DKP76_17330</name>
</gene>
<accession>A0A316JMJ0</accession>
<keyword evidence="3" id="KW-0269">Exonuclease</keyword>
<comment type="caution">
    <text evidence="3">The sequence shown here is derived from an EMBL/GenBank/DDBJ whole genome shotgun (WGS) entry which is preliminary data.</text>
</comment>
<organism evidence="3 4">
    <name type="scientific">Falsochrobactrum shanghaiense</name>
    <dbReference type="NCBI Taxonomy" id="2201899"/>
    <lineage>
        <taxon>Bacteria</taxon>
        <taxon>Pseudomonadati</taxon>
        <taxon>Pseudomonadota</taxon>
        <taxon>Alphaproteobacteria</taxon>
        <taxon>Hyphomicrobiales</taxon>
        <taxon>Brucellaceae</taxon>
        <taxon>Falsochrobactrum</taxon>
    </lineage>
</organism>